<reference evidence="1" key="1">
    <citation type="submission" date="2023-11" db="EMBL/GenBank/DDBJ databases">
        <authorList>
            <person name="De Vega J J."/>
            <person name="De Vega J J."/>
        </authorList>
    </citation>
    <scope>NUCLEOTIDE SEQUENCE</scope>
</reference>
<comment type="caution">
    <text evidence="1">The sequence shown here is derived from an EMBL/GenBank/DDBJ whole genome shotgun (WGS) entry which is preliminary data.</text>
</comment>
<dbReference type="Proteomes" id="UP001295794">
    <property type="component" value="Unassembled WGS sequence"/>
</dbReference>
<feature type="non-terminal residue" evidence="1">
    <location>
        <position position="1"/>
    </location>
</feature>
<protein>
    <submittedName>
        <fullName evidence="1">Uncharacterized protein</fullName>
    </submittedName>
</protein>
<evidence type="ECO:0000313" key="1">
    <source>
        <dbReference type="EMBL" id="CAK5284505.1"/>
    </source>
</evidence>
<name>A0AAD2HZ85_9AGAR</name>
<organism evidence="1 2">
    <name type="scientific">Mycena citricolor</name>
    <dbReference type="NCBI Taxonomy" id="2018698"/>
    <lineage>
        <taxon>Eukaryota</taxon>
        <taxon>Fungi</taxon>
        <taxon>Dikarya</taxon>
        <taxon>Basidiomycota</taxon>
        <taxon>Agaricomycotina</taxon>
        <taxon>Agaricomycetes</taxon>
        <taxon>Agaricomycetidae</taxon>
        <taxon>Agaricales</taxon>
        <taxon>Marasmiineae</taxon>
        <taxon>Mycenaceae</taxon>
        <taxon>Mycena</taxon>
    </lineage>
</organism>
<gene>
    <name evidence="1" type="ORF">MYCIT1_LOCUS37785</name>
</gene>
<dbReference type="EMBL" id="CAVNYO010000480">
    <property type="protein sequence ID" value="CAK5284505.1"/>
    <property type="molecule type" value="Genomic_DNA"/>
</dbReference>
<accession>A0AAD2HZ85</accession>
<keyword evidence="2" id="KW-1185">Reference proteome</keyword>
<evidence type="ECO:0000313" key="2">
    <source>
        <dbReference type="Proteomes" id="UP001295794"/>
    </source>
</evidence>
<proteinExistence type="predicted"/>
<dbReference type="AlphaFoldDB" id="A0AAD2HZ85"/>
<sequence length="157" mass="16930">MMSGPFHPVVTHPHTITRSADCLKVGMRHASLYSSFTCPSLLPPVHMPTPIVPSSAAGLGREPSSQSSGACPVCLVPVQLIYLRFVAQFRLQYFGMAFGDLQVLFGGSVAPSGVLSSGVYHCEVDFRPTQSPGTFSISFVRCHMECQMYVNVCRGAC</sequence>